<dbReference type="OrthoDB" id="9775903at2"/>
<feature type="transmembrane region" description="Helical" evidence="6">
    <location>
        <begin position="275"/>
        <end position="299"/>
    </location>
</feature>
<proteinExistence type="predicted"/>
<feature type="transmembrane region" description="Helical" evidence="6">
    <location>
        <begin position="60"/>
        <end position="81"/>
    </location>
</feature>
<keyword evidence="3 6" id="KW-0812">Transmembrane</keyword>
<reference evidence="7 8" key="1">
    <citation type="submission" date="2017-06" db="EMBL/GenBank/DDBJ databases">
        <authorList>
            <person name="Kim H.J."/>
            <person name="Triplett B.A."/>
        </authorList>
    </citation>
    <scope>NUCLEOTIDE SEQUENCE [LARGE SCALE GENOMIC DNA]</scope>
    <source>
        <strain evidence="7 8">DSM 18704</strain>
    </source>
</reference>
<accession>A0A239LD30</accession>
<evidence type="ECO:0000256" key="3">
    <source>
        <dbReference type="ARBA" id="ARBA00022692"/>
    </source>
</evidence>
<protein>
    <submittedName>
        <fullName evidence="7">Membrane protein</fullName>
    </submittedName>
</protein>
<evidence type="ECO:0000256" key="4">
    <source>
        <dbReference type="ARBA" id="ARBA00022989"/>
    </source>
</evidence>
<keyword evidence="4 6" id="KW-1133">Transmembrane helix</keyword>
<dbReference type="Pfam" id="PF03631">
    <property type="entry name" value="Virul_fac_BrkB"/>
    <property type="match status" value="1"/>
</dbReference>
<feature type="transmembrane region" description="Helical" evidence="6">
    <location>
        <begin position="125"/>
        <end position="143"/>
    </location>
</feature>
<dbReference type="PANTHER" id="PTHR30213">
    <property type="entry name" value="INNER MEMBRANE PROTEIN YHJD"/>
    <property type="match status" value="1"/>
</dbReference>
<evidence type="ECO:0000256" key="1">
    <source>
        <dbReference type="ARBA" id="ARBA00004651"/>
    </source>
</evidence>
<evidence type="ECO:0000256" key="2">
    <source>
        <dbReference type="ARBA" id="ARBA00022475"/>
    </source>
</evidence>
<comment type="subcellular location">
    <subcellularLocation>
        <location evidence="1">Cell membrane</location>
        <topology evidence="1">Multi-pass membrane protein</topology>
    </subcellularLocation>
</comment>
<dbReference type="PIRSF" id="PIRSF035875">
    <property type="entry name" value="RNase_BN"/>
    <property type="match status" value="1"/>
</dbReference>
<feature type="transmembrane region" description="Helical" evidence="6">
    <location>
        <begin position="164"/>
        <end position="189"/>
    </location>
</feature>
<evidence type="ECO:0000256" key="5">
    <source>
        <dbReference type="ARBA" id="ARBA00023136"/>
    </source>
</evidence>
<keyword evidence="5 6" id="KW-0472">Membrane</keyword>
<name>A0A239LD30_9BACT</name>
<feature type="transmembrane region" description="Helical" evidence="6">
    <location>
        <begin position="245"/>
        <end position="269"/>
    </location>
</feature>
<keyword evidence="8" id="KW-1185">Reference proteome</keyword>
<dbReference type="RefSeq" id="WP_089409566.1">
    <property type="nucleotide sequence ID" value="NZ_FZOU01000006.1"/>
</dbReference>
<gene>
    <name evidence="7" type="ORF">SAMN05421770_106253</name>
</gene>
<sequence>MRKDHTLTHIDPQRQRIWDAVSAFPIGNLWDFQGVPPMLIARRTWHSIIEDNLLSRAAELGYYFLFALFPALISASAVLGLMARSATDIYVKLLNYMAVVVPHDALGIVLDTFNQTAANSTSGKVTFGIAFAVWSASVGFTAIQDTLNTVYKVKETRPYWKARGSAMLVTLLLGVLVTLTLCCLLAGTALSHLLRRHIYHYDIGMAGGIAIHLVFDLVTLGMLNLLFAVIYYFAPDVKNKRWRLLTPGAALGILGWILASLALRLYLFYFNSYSLTYGSLGAVIILLTWFYLTGLMLLIGAEINSEIEAAATERRLKAAGAIPPAVTSDPDAPVPAATS</sequence>
<dbReference type="AlphaFoldDB" id="A0A239LD30"/>
<dbReference type="Proteomes" id="UP000198356">
    <property type="component" value="Unassembled WGS sequence"/>
</dbReference>
<dbReference type="GO" id="GO:0005886">
    <property type="term" value="C:plasma membrane"/>
    <property type="evidence" value="ECO:0007669"/>
    <property type="project" value="UniProtKB-SubCell"/>
</dbReference>
<evidence type="ECO:0000313" key="8">
    <source>
        <dbReference type="Proteomes" id="UP000198356"/>
    </source>
</evidence>
<dbReference type="InterPro" id="IPR017039">
    <property type="entry name" value="Virul_fac_BrkB"/>
</dbReference>
<dbReference type="PANTHER" id="PTHR30213:SF0">
    <property type="entry name" value="UPF0761 MEMBRANE PROTEIN YIHY"/>
    <property type="match status" value="1"/>
</dbReference>
<keyword evidence="2" id="KW-1003">Cell membrane</keyword>
<evidence type="ECO:0000313" key="7">
    <source>
        <dbReference type="EMBL" id="SNT27549.1"/>
    </source>
</evidence>
<feature type="transmembrane region" description="Helical" evidence="6">
    <location>
        <begin position="209"/>
        <end position="233"/>
    </location>
</feature>
<dbReference type="NCBIfam" id="TIGR00765">
    <property type="entry name" value="yihY_not_rbn"/>
    <property type="match status" value="1"/>
</dbReference>
<dbReference type="EMBL" id="FZOU01000006">
    <property type="protein sequence ID" value="SNT27549.1"/>
    <property type="molecule type" value="Genomic_DNA"/>
</dbReference>
<evidence type="ECO:0000256" key="6">
    <source>
        <dbReference type="SAM" id="Phobius"/>
    </source>
</evidence>
<organism evidence="7 8">
    <name type="scientific">Granulicella rosea</name>
    <dbReference type="NCBI Taxonomy" id="474952"/>
    <lineage>
        <taxon>Bacteria</taxon>
        <taxon>Pseudomonadati</taxon>
        <taxon>Acidobacteriota</taxon>
        <taxon>Terriglobia</taxon>
        <taxon>Terriglobales</taxon>
        <taxon>Acidobacteriaceae</taxon>
        <taxon>Granulicella</taxon>
    </lineage>
</organism>